<dbReference type="OrthoDB" id="8437302at2"/>
<dbReference type="GO" id="GO:0009089">
    <property type="term" value="P:lysine biosynthetic process via diaminopimelate"/>
    <property type="evidence" value="ECO:0007669"/>
    <property type="project" value="TreeGrafter"/>
</dbReference>
<dbReference type="PANTHER" id="PTHR30427">
    <property type="entry name" value="TRANSCRIPTIONAL ACTIVATOR PROTEIN LYSR"/>
    <property type="match status" value="1"/>
</dbReference>
<dbReference type="GO" id="GO:0043565">
    <property type="term" value="F:sequence-specific DNA binding"/>
    <property type="evidence" value="ECO:0007669"/>
    <property type="project" value="TreeGrafter"/>
</dbReference>
<accession>A0A0S1AWQ2</accession>
<dbReference type="GO" id="GO:0010628">
    <property type="term" value="P:positive regulation of gene expression"/>
    <property type="evidence" value="ECO:0007669"/>
    <property type="project" value="TreeGrafter"/>
</dbReference>
<dbReference type="SUPFAM" id="SSF53850">
    <property type="entry name" value="Periplasmic binding protein-like II"/>
    <property type="match status" value="1"/>
</dbReference>
<dbReference type="EMBL" id="CP012900">
    <property type="protein sequence ID" value="ALJ27202.1"/>
    <property type="molecule type" value="Genomic_DNA"/>
</dbReference>
<sequence length="301" mass="33375">MRLRQIEVFHAVYTTGSISAAARSLHVSQPSVSKVLHHTQYQLGFELFKLVRGRLVATDEAHALFVEVKDIYDRLLSLQKAVTHIRDIGGGHIRLAVVPSLGQHVVPAAITQYRRQHPEVTFDVQTLHHGDLFQALYERECDIAIAYNPPQHPRMQRRVLGQGQLMLLFDAAQWPGPPAAIPLRWLQDRDMVGLASSGPIGDLFTNELKRQGVSMREVVSNQTYSLAAALTRCGAGMSVLDEFTACANAGGNLLARPLEPEIGFRVECVYLEDRPPSKAATEFVRQFQRSLAETRGVPPAA</sequence>
<evidence type="ECO:0000313" key="7">
    <source>
        <dbReference type="Proteomes" id="UP000061010"/>
    </source>
</evidence>
<dbReference type="InterPro" id="IPR005119">
    <property type="entry name" value="LysR_subst-bd"/>
</dbReference>
<dbReference type="InterPro" id="IPR036390">
    <property type="entry name" value="WH_DNA-bd_sf"/>
</dbReference>
<keyword evidence="2" id="KW-0805">Transcription regulation</keyword>
<feature type="domain" description="HTH lysR-type" evidence="5">
    <location>
        <begin position="1"/>
        <end position="58"/>
    </location>
</feature>
<evidence type="ECO:0000256" key="2">
    <source>
        <dbReference type="ARBA" id="ARBA00023015"/>
    </source>
</evidence>
<evidence type="ECO:0000313" key="6">
    <source>
        <dbReference type="EMBL" id="ALJ27202.1"/>
    </source>
</evidence>
<name>A0A0S1AWQ2_9GAMM</name>
<dbReference type="KEGG" id="sacz:AOT14_07660"/>
<protein>
    <submittedName>
        <fullName evidence="6">HTH-type transcriptional activator CmpR</fullName>
    </submittedName>
</protein>
<dbReference type="InterPro" id="IPR000847">
    <property type="entry name" value="LysR_HTH_N"/>
</dbReference>
<dbReference type="PANTHER" id="PTHR30427:SF1">
    <property type="entry name" value="TRANSCRIPTIONAL ACTIVATOR PROTEIN LYSR"/>
    <property type="match status" value="1"/>
</dbReference>
<dbReference type="PROSITE" id="PS50931">
    <property type="entry name" value="HTH_LYSR"/>
    <property type="match status" value="1"/>
</dbReference>
<keyword evidence="3" id="KW-0238">DNA-binding</keyword>
<comment type="similarity">
    <text evidence="1">Belongs to the LysR transcriptional regulatory family.</text>
</comment>
<evidence type="ECO:0000256" key="3">
    <source>
        <dbReference type="ARBA" id="ARBA00023125"/>
    </source>
</evidence>
<evidence type="ECO:0000259" key="5">
    <source>
        <dbReference type="PROSITE" id="PS50931"/>
    </source>
</evidence>
<evidence type="ECO:0000256" key="4">
    <source>
        <dbReference type="ARBA" id="ARBA00023163"/>
    </source>
</evidence>
<dbReference type="InterPro" id="IPR036388">
    <property type="entry name" value="WH-like_DNA-bd_sf"/>
</dbReference>
<dbReference type="Pfam" id="PF03466">
    <property type="entry name" value="LysR_substrate"/>
    <property type="match status" value="1"/>
</dbReference>
<gene>
    <name evidence="6" type="primary">cmpR</name>
    <name evidence="6" type="ORF">AOT14_07660</name>
</gene>
<evidence type="ECO:0000256" key="1">
    <source>
        <dbReference type="ARBA" id="ARBA00009437"/>
    </source>
</evidence>
<organism evidence="6 7">
    <name type="scientific">Stenotrophomonas acidaminiphila</name>
    <dbReference type="NCBI Taxonomy" id="128780"/>
    <lineage>
        <taxon>Bacteria</taxon>
        <taxon>Pseudomonadati</taxon>
        <taxon>Pseudomonadota</taxon>
        <taxon>Gammaproteobacteria</taxon>
        <taxon>Lysobacterales</taxon>
        <taxon>Lysobacteraceae</taxon>
        <taxon>Stenotrophomonas</taxon>
    </lineage>
</organism>
<proteinExistence type="inferred from homology"/>
<dbReference type="GO" id="GO:0003700">
    <property type="term" value="F:DNA-binding transcription factor activity"/>
    <property type="evidence" value="ECO:0007669"/>
    <property type="project" value="InterPro"/>
</dbReference>
<dbReference type="Gene3D" id="3.40.190.290">
    <property type="match status" value="1"/>
</dbReference>
<dbReference type="Proteomes" id="UP000061010">
    <property type="component" value="Chromosome"/>
</dbReference>
<reference evidence="6 7" key="1">
    <citation type="journal article" date="2015" name="Genome Announc.">
        <title>Complete Genome Sequencing of Stenotrophomonas acidaminiphila ZAC14D2_NAIMI4_2, a Multidrug-Resistant Strain Isolated from Sediments of a Polluted River in Mexico, Uncovers New Antibiotic Resistance Genes and a Novel Class-II Lasso Peptide Biosynthesis Gene Cluster.</title>
        <authorList>
            <person name="Vinuesa P."/>
            <person name="Ochoa-Sanchez L.E."/>
        </authorList>
    </citation>
    <scope>NUCLEOTIDE SEQUENCE [LARGE SCALE GENOMIC DNA]</scope>
    <source>
        <strain evidence="6 7">ZAC14D2_NAIMI4_2</strain>
    </source>
</reference>
<keyword evidence="4" id="KW-0804">Transcription</keyword>
<dbReference type="RefSeq" id="WP_054663099.1">
    <property type="nucleotide sequence ID" value="NZ_JAMHDZ010000005.1"/>
</dbReference>
<dbReference type="SUPFAM" id="SSF46785">
    <property type="entry name" value="Winged helix' DNA-binding domain"/>
    <property type="match status" value="1"/>
</dbReference>
<dbReference type="Pfam" id="PF00126">
    <property type="entry name" value="HTH_1"/>
    <property type="match status" value="1"/>
</dbReference>
<dbReference type="AlphaFoldDB" id="A0A0S1AWQ2"/>
<dbReference type="PATRIC" id="fig|128780.6.peg.775"/>
<keyword evidence="7" id="KW-1185">Reference proteome</keyword>
<dbReference type="Gene3D" id="1.10.10.10">
    <property type="entry name" value="Winged helix-like DNA-binding domain superfamily/Winged helix DNA-binding domain"/>
    <property type="match status" value="1"/>
</dbReference>